<dbReference type="Gene3D" id="3.60.20.10">
    <property type="entry name" value="Glutamine Phosphoribosylpyrophosphate, subunit 1, domain 1"/>
    <property type="match status" value="1"/>
</dbReference>
<dbReference type="OrthoDB" id="321954at2"/>
<proteinExistence type="predicted"/>
<evidence type="ECO:0000256" key="1">
    <source>
        <dbReference type="ARBA" id="ARBA00022962"/>
    </source>
</evidence>
<evidence type="ECO:0000313" key="3">
    <source>
        <dbReference type="EMBL" id="SEQ07352.1"/>
    </source>
</evidence>
<keyword evidence="1 3" id="KW-0315">Glutamine amidotransferase</keyword>
<dbReference type="CDD" id="cd01908">
    <property type="entry name" value="YafJ"/>
    <property type="match status" value="1"/>
</dbReference>
<accession>A0A1H9D1H4</accession>
<dbReference type="STRING" id="355243.SAMN03080615_00293"/>
<dbReference type="PANTHER" id="PTHR42824">
    <property type="entry name" value="GLUTAMINE AMIDOTRANSFERASE"/>
    <property type="match status" value="1"/>
</dbReference>
<dbReference type="Pfam" id="PF13230">
    <property type="entry name" value="GATase_4"/>
    <property type="match status" value="1"/>
</dbReference>
<dbReference type="AlphaFoldDB" id="A0A1H9D1H4"/>
<dbReference type="SUPFAM" id="SSF56235">
    <property type="entry name" value="N-terminal nucleophile aminohydrolases (Ntn hydrolases)"/>
    <property type="match status" value="1"/>
</dbReference>
<dbReference type="InterPro" id="IPR029055">
    <property type="entry name" value="Ntn_hydrolases_N"/>
</dbReference>
<organism evidence="3 4">
    <name type="scientific">Amphritea atlantica</name>
    <dbReference type="NCBI Taxonomy" id="355243"/>
    <lineage>
        <taxon>Bacteria</taxon>
        <taxon>Pseudomonadati</taxon>
        <taxon>Pseudomonadota</taxon>
        <taxon>Gammaproteobacteria</taxon>
        <taxon>Oceanospirillales</taxon>
        <taxon>Oceanospirillaceae</taxon>
        <taxon>Amphritea</taxon>
    </lineage>
</organism>
<protein>
    <submittedName>
        <fullName evidence="3">Glutamine amidotransferase</fullName>
    </submittedName>
</protein>
<dbReference type="RefSeq" id="WP_091352968.1">
    <property type="nucleotide sequence ID" value="NZ_AP025284.1"/>
</dbReference>
<dbReference type="PROSITE" id="PS51278">
    <property type="entry name" value="GATASE_TYPE_2"/>
    <property type="match status" value="1"/>
</dbReference>
<reference evidence="4" key="1">
    <citation type="submission" date="2016-10" db="EMBL/GenBank/DDBJ databases">
        <authorList>
            <person name="Varghese N."/>
            <person name="Submissions S."/>
        </authorList>
    </citation>
    <scope>NUCLEOTIDE SEQUENCE [LARGE SCALE GENOMIC DNA]</scope>
    <source>
        <strain evidence="4">DSM 18887</strain>
    </source>
</reference>
<dbReference type="Proteomes" id="UP000198749">
    <property type="component" value="Unassembled WGS sequence"/>
</dbReference>
<dbReference type="GO" id="GO:0016740">
    <property type="term" value="F:transferase activity"/>
    <property type="evidence" value="ECO:0007669"/>
    <property type="project" value="UniProtKB-KW"/>
</dbReference>
<evidence type="ECO:0000259" key="2">
    <source>
        <dbReference type="PROSITE" id="PS51278"/>
    </source>
</evidence>
<feature type="domain" description="Glutamine amidotransferase type-2" evidence="2">
    <location>
        <begin position="2"/>
        <end position="252"/>
    </location>
</feature>
<dbReference type="InterPro" id="IPR026869">
    <property type="entry name" value="EgtC-like"/>
</dbReference>
<dbReference type="InterPro" id="IPR017932">
    <property type="entry name" value="GATase_2_dom"/>
</dbReference>
<sequence>MCELLGMSANVPTDICFSFSGLMQRGGETGPHKDGWGIAFYVGKGLQTFHDPAPSCQSEIANLIKNHPIKSKTVISHIRQANVGSICLENTHPFTRELWGYSWTFAHNGQLDPKLFDLPLHYYHPVGTTDSEYAFCWLLGQVRERFPQRPKNFSEVIELIHCCCDQLRELGVFNMLMTESEYLLAYCSTKLSWITRRAPFGRARLTDEELTVDFCKETTPNDIVTVVTTEPLTNNEHWRKLQTGEMIVFREGVQQPLSRCFGHA</sequence>
<keyword evidence="4" id="KW-1185">Reference proteome</keyword>
<dbReference type="EMBL" id="FOGB01000001">
    <property type="protein sequence ID" value="SEQ07352.1"/>
    <property type="molecule type" value="Genomic_DNA"/>
</dbReference>
<name>A0A1H9D1H4_9GAMM</name>
<evidence type="ECO:0000313" key="4">
    <source>
        <dbReference type="Proteomes" id="UP000198749"/>
    </source>
</evidence>
<gene>
    <name evidence="3" type="ORF">SAMN03080615_00293</name>
</gene>
<keyword evidence="3" id="KW-0808">Transferase</keyword>
<dbReference type="PANTHER" id="PTHR42824:SF1">
    <property type="entry name" value="GLUTAMINE AMIDOTRANSFERASE YAFJ-RELATED"/>
    <property type="match status" value="1"/>
</dbReference>